<dbReference type="EMBL" id="ASPP01013623">
    <property type="protein sequence ID" value="ETO19488.1"/>
    <property type="molecule type" value="Genomic_DNA"/>
</dbReference>
<dbReference type="AlphaFoldDB" id="X6N0R5"/>
<sequence length="529" mass="60717">MSNSKNFSTNERNMLYLAPEDEHLIGEREFKAFCHGSDIRATTSPPPEEAVFDTEKFFQDHYASSFLPLADESVPAPASLPILPTGLCMFFLHNCFFFRNSNFFELVESAPAPLPIENVVNASLEIPASVALPCDLVKELRGKKDDDEVSAITDRMEKGLYIFFLVTPFSHPLFFHKKFLHSKKCFQQHPLFFHSKKHFTLFSIRNFQNSNIFLISLFTPKSASISSGSFPLHRARLSGKKRRPICIASDADDEIDDLPLTQNLKPRLSDAEMMEKRKILLQKPRPSINIVNPCPLLISNIDIANPLNLHFHHTKSFFSFPKHNTSTRSCFKIDIGFNFNGLSHTISADIAGVDVVPNKNNPIIPQIIEAAKKQIMNKPYVETADQEMQTDCSTIAAQFMIRIRSLGVDIFFDPTPPICQQLISSIIKKKTLVKKEEKDDDFFKKFEMISEEKQTEIITMTSDLCEDIIEVFKKDAVEYANKYFIDFFIKKPMNIDILNPSIKYKKTSWERFMENRVTTINYISKFYPR</sequence>
<dbReference type="Proteomes" id="UP000023152">
    <property type="component" value="Unassembled WGS sequence"/>
</dbReference>
<evidence type="ECO:0000313" key="2">
    <source>
        <dbReference type="Proteomes" id="UP000023152"/>
    </source>
</evidence>
<reference evidence="1 2" key="1">
    <citation type="journal article" date="2013" name="Curr. Biol.">
        <title>The Genome of the Foraminiferan Reticulomyxa filosa.</title>
        <authorList>
            <person name="Glockner G."/>
            <person name="Hulsmann N."/>
            <person name="Schleicher M."/>
            <person name="Noegel A.A."/>
            <person name="Eichinger L."/>
            <person name="Gallinger C."/>
            <person name="Pawlowski J."/>
            <person name="Sierra R."/>
            <person name="Euteneuer U."/>
            <person name="Pillet L."/>
            <person name="Moustafa A."/>
            <person name="Platzer M."/>
            <person name="Groth M."/>
            <person name="Szafranski K."/>
            <person name="Schliwa M."/>
        </authorList>
    </citation>
    <scope>NUCLEOTIDE SEQUENCE [LARGE SCALE GENOMIC DNA]</scope>
</reference>
<gene>
    <name evidence="1" type="ORF">RFI_17743</name>
</gene>
<organism evidence="1 2">
    <name type="scientific">Reticulomyxa filosa</name>
    <dbReference type="NCBI Taxonomy" id="46433"/>
    <lineage>
        <taxon>Eukaryota</taxon>
        <taxon>Sar</taxon>
        <taxon>Rhizaria</taxon>
        <taxon>Retaria</taxon>
        <taxon>Foraminifera</taxon>
        <taxon>Monothalamids</taxon>
        <taxon>Reticulomyxidae</taxon>
        <taxon>Reticulomyxa</taxon>
    </lineage>
</organism>
<protein>
    <submittedName>
        <fullName evidence="1">Uncharacterized protein</fullName>
    </submittedName>
</protein>
<evidence type="ECO:0000313" key="1">
    <source>
        <dbReference type="EMBL" id="ETO19488.1"/>
    </source>
</evidence>
<name>X6N0R5_RETFI</name>
<proteinExistence type="predicted"/>
<comment type="caution">
    <text evidence="1">The sequence shown here is derived from an EMBL/GenBank/DDBJ whole genome shotgun (WGS) entry which is preliminary data.</text>
</comment>
<accession>X6N0R5</accession>
<keyword evidence="2" id="KW-1185">Reference proteome</keyword>